<dbReference type="InterPro" id="IPR012910">
    <property type="entry name" value="Plug_dom"/>
</dbReference>
<keyword evidence="10" id="KW-1185">Reference proteome</keyword>
<dbReference type="Pfam" id="PF07715">
    <property type="entry name" value="Plug"/>
    <property type="match status" value="1"/>
</dbReference>
<keyword evidence="3 7" id="KW-1134">Transmembrane beta strand</keyword>
<dbReference type="InterPro" id="IPR023997">
    <property type="entry name" value="TonB-dep_OMP_SusC/RagA_CS"/>
</dbReference>
<dbReference type="InterPro" id="IPR037066">
    <property type="entry name" value="Plug_dom_sf"/>
</dbReference>
<dbReference type="PROSITE" id="PS52016">
    <property type="entry name" value="TONB_DEPENDENT_REC_3"/>
    <property type="match status" value="1"/>
</dbReference>
<keyword evidence="4 7" id="KW-0812">Transmembrane</keyword>
<dbReference type="Proteomes" id="UP000198916">
    <property type="component" value="Unassembled WGS sequence"/>
</dbReference>
<dbReference type="InterPro" id="IPR008969">
    <property type="entry name" value="CarboxyPept-like_regulatory"/>
</dbReference>
<dbReference type="SUPFAM" id="SSF56935">
    <property type="entry name" value="Porins"/>
    <property type="match status" value="1"/>
</dbReference>
<dbReference type="Gene3D" id="2.60.40.1120">
    <property type="entry name" value="Carboxypeptidase-like, regulatory domain"/>
    <property type="match status" value="1"/>
</dbReference>
<dbReference type="GO" id="GO:0009279">
    <property type="term" value="C:cell outer membrane"/>
    <property type="evidence" value="ECO:0007669"/>
    <property type="project" value="UniProtKB-SubCell"/>
</dbReference>
<evidence type="ECO:0000256" key="3">
    <source>
        <dbReference type="ARBA" id="ARBA00022452"/>
    </source>
</evidence>
<dbReference type="SUPFAM" id="SSF49464">
    <property type="entry name" value="Carboxypeptidase regulatory domain-like"/>
    <property type="match status" value="1"/>
</dbReference>
<dbReference type="FunFam" id="2.170.130.10:FF:000008">
    <property type="entry name" value="SusC/RagA family TonB-linked outer membrane protein"/>
    <property type="match status" value="1"/>
</dbReference>
<evidence type="ECO:0000313" key="9">
    <source>
        <dbReference type="EMBL" id="SEL84255.1"/>
    </source>
</evidence>
<dbReference type="RefSeq" id="WP_090608641.1">
    <property type="nucleotide sequence ID" value="NZ_FNZR01000011.1"/>
</dbReference>
<dbReference type="NCBIfam" id="TIGR04056">
    <property type="entry name" value="OMP_RagA_SusC"/>
    <property type="match status" value="1"/>
</dbReference>
<evidence type="ECO:0000256" key="4">
    <source>
        <dbReference type="ARBA" id="ARBA00022692"/>
    </source>
</evidence>
<keyword evidence="2 7" id="KW-0813">Transport</keyword>
<sequence length="1008" mass="110966">MKKIRHFIVLFTFLPWCLAALGQGKRISGKVTSMGDQAALNGVSVMVKGTERGTTTDESGMFAIDAAAGDTLLFTYVGYRQQDVVVGEASTVNIQLELVEGSLDEVVVVGYGTQKKQDITGAITSISTQALREVPATSAPQMLQGRAAGVDVVHAGNKPGAGVTVRVRGRRSFNAGNDPLYVVDGIPISGGFNDINPDDIESIDVLKDASATAIYGSRGANGVVLVTTKRGKVGRTNINYDAYYGVSNIMRYADLMNGEEFAEYKRESRRAVISPVTGRPLYDDEDPNADVNSGIFDAVELQSIAEGRSTDWQRLMINDGSMQNHGLSVSGGTENTNFNISLGYFNDVGIIKGQDFTRYTTRLNVDQKIGQRVKVGMSTLGSYSERNGEDVNPYNAGADFGTLTENPLGVPYDENGNLIFRPTSDGLRTNPLLEIVPGSVINKSKVVRLFSSIYGEAEVFDGLKFRMNFGPDLRQDRKGDFRGSLTNVRQGGDPAANNAENFAFQYAWENILTYQKTIGEKHQLDVTGLYSVQSLQQEGTTINVLGLPVESLEYYNLGAASIINAVGSDYQKWTILSYMARINYIFDQRFLLTLTGRVDGSSKFSTGNKWGYFPSFALGWNLKNEQFLQESNLFSNLKLRLSYGETGNEGIMPYQTQGLVSRTVYDFDGSSAFGYRPSSIRNDGLKWETTASLNIGLDFGLWNNRITGAIEVYQSRTTDLLLPRVLPITSGYSSILSNVGVKRNRGLEVSLSSLNIVSPDEQGFEWTTDLNLYTNQEQILELSQGKVDDIGNLRFIGQPAVVYYDYVKEGIWQQGQEAEAEQYSSIVGGIKVKDVNGNGVIDPDDRQILGSDIPKLSGGLTNRFRYKGFDLSIFAFARLGGMIQSTEYGTFRFLSGRVNQYRLDYWTTNNPTNAFPQPNSNLETPYFGSTLRYFSGSFVKIRNINLGYNFSGHVARSIGAQSLWIYVSAQNPLVFSEYVSQYNGLDPETPTNSTPPSRVFLAGLNVRF</sequence>
<evidence type="ECO:0000313" key="10">
    <source>
        <dbReference type="Proteomes" id="UP000198916"/>
    </source>
</evidence>
<keyword evidence="5 7" id="KW-0472">Membrane</keyword>
<comment type="similarity">
    <text evidence="7">Belongs to the TonB-dependent receptor family.</text>
</comment>
<gene>
    <name evidence="9" type="ORF">SAMN05421740_11173</name>
</gene>
<dbReference type="InterPro" id="IPR023996">
    <property type="entry name" value="TonB-dep_OMP_SusC/RagA"/>
</dbReference>
<evidence type="ECO:0000256" key="5">
    <source>
        <dbReference type="ARBA" id="ARBA00023136"/>
    </source>
</evidence>
<evidence type="ECO:0000256" key="6">
    <source>
        <dbReference type="ARBA" id="ARBA00023237"/>
    </source>
</evidence>
<organism evidence="9 10">
    <name type="scientific">Parapedobacter koreensis</name>
    <dbReference type="NCBI Taxonomy" id="332977"/>
    <lineage>
        <taxon>Bacteria</taxon>
        <taxon>Pseudomonadati</taxon>
        <taxon>Bacteroidota</taxon>
        <taxon>Sphingobacteriia</taxon>
        <taxon>Sphingobacteriales</taxon>
        <taxon>Sphingobacteriaceae</taxon>
        <taxon>Parapedobacter</taxon>
    </lineage>
</organism>
<comment type="subcellular location">
    <subcellularLocation>
        <location evidence="1 7">Cell outer membrane</location>
        <topology evidence="1 7">Multi-pass membrane protein</topology>
    </subcellularLocation>
</comment>
<evidence type="ECO:0000256" key="1">
    <source>
        <dbReference type="ARBA" id="ARBA00004571"/>
    </source>
</evidence>
<evidence type="ECO:0000259" key="8">
    <source>
        <dbReference type="Pfam" id="PF07715"/>
    </source>
</evidence>
<dbReference type="Gene3D" id="2.40.170.20">
    <property type="entry name" value="TonB-dependent receptor, beta-barrel domain"/>
    <property type="match status" value="1"/>
</dbReference>
<dbReference type="InterPro" id="IPR036942">
    <property type="entry name" value="Beta-barrel_TonB_sf"/>
</dbReference>
<protein>
    <submittedName>
        <fullName evidence="9">TonB-linked outer membrane protein, SusC/RagA family</fullName>
    </submittedName>
</protein>
<dbReference type="EMBL" id="FNZR01000011">
    <property type="protein sequence ID" value="SEL84255.1"/>
    <property type="molecule type" value="Genomic_DNA"/>
</dbReference>
<evidence type="ECO:0000256" key="7">
    <source>
        <dbReference type="PROSITE-ProRule" id="PRU01360"/>
    </source>
</evidence>
<dbReference type="OrthoDB" id="9768177at2"/>
<proteinExistence type="inferred from homology"/>
<dbReference type="NCBIfam" id="TIGR04057">
    <property type="entry name" value="SusC_RagA_signa"/>
    <property type="match status" value="1"/>
</dbReference>
<dbReference type="AlphaFoldDB" id="A0A1H7TI70"/>
<keyword evidence="6 7" id="KW-0998">Cell outer membrane</keyword>
<feature type="domain" description="TonB-dependent receptor plug" evidence="8">
    <location>
        <begin position="115"/>
        <end position="223"/>
    </location>
</feature>
<evidence type="ECO:0000256" key="2">
    <source>
        <dbReference type="ARBA" id="ARBA00022448"/>
    </source>
</evidence>
<accession>A0A1H7TI70</accession>
<dbReference type="STRING" id="332977.SAMN05421740_11173"/>
<dbReference type="Pfam" id="PF13715">
    <property type="entry name" value="CarbopepD_reg_2"/>
    <property type="match status" value="1"/>
</dbReference>
<name>A0A1H7TI70_9SPHI</name>
<reference evidence="10" key="1">
    <citation type="submission" date="2016-10" db="EMBL/GenBank/DDBJ databases">
        <authorList>
            <person name="Varghese N."/>
            <person name="Submissions S."/>
        </authorList>
    </citation>
    <scope>NUCLEOTIDE SEQUENCE [LARGE SCALE GENOMIC DNA]</scope>
    <source>
        <strain evidence="10">Jip14</strain>
    </source>
</reference>
<dbReference type="Gene3D" id="2.170.130.10">
    <property type="entry name" value="TonB-dependent receptor, plug domain"/>
    <property type="match status" value="1"/>
</dbReference>
<dbReference type="InterPro" id="IPR039426">
    <property type="entry name" value="TonB-dep_rcpt-like"/>
</dbReference>